<gene>
    <name evidence="2" type="ORF">P3W24_01095</name>
</gene>
<organism evidence="2 3">
    <name type="scientific">Luteibacter sahnii</name>
    <dbReference type="NCBI Taxonomy" id="3021977"/>
    <lineage>
        <taxon>Bacteria</taxon>
        <taxon>Pseudomonadati</taxon>
        <taxon>Pseudomonadota</taxon>
        <taxon>Gammaproteobacteria</taxon>
        <taxon>Lysobacterales</taxon>
        <taxon>Rhodanobacteraceae</taxon>
        <taxon>Luteibacter</taxon>
    </lineage>
</organism>
<dbReference type="Proteomes" id="UP001528850">
    <property type="component" value="Unassembled WGS sequence"/>
</dbReference>
<feature type="signal peptide" evidence="1">
    <location>
        <begin position="1"/>
        <end position="21"/>
    </location>
</feature>
<dbReference type="Pfam" id="PF13557">
    <property type="entry name" value="Phenol_MetA_deg"/>
    <property type="match status" value="1"/>
</dbReference>
<feature type="chain" id="PRO_5046430220" evidence="1">
    <location>
        <begin position="22"/>
        <end position="262"/>
    </location>
</feature>
<sequence>MKRTLWPILLAALAAAPSLRAQDAPVCTDRPTKANAPCVVPQGRWQLEADVGSVTRDVRGGLSTQTVYPLNPTLKYGLGGASDIEVSWAPRVRVTTRGDGARTQRTGHGDLLLRVKTRLHVGDAVSVAVIPFVKAPTASTGFGNDRWEGGVALPVSVNLPRGFALTFGPQLDVLADADGRGHHAALSNLVNLSHPLGERLTLAVEYWRQDNADPQGTVRQASADVALIVAATHNLQLDVGANLGLNDRTPDRQFYAGIAYRW</sequence>
<comment type="caution">
    <text evidence="2">The sequence shown here is derived from an EMBL/GenBank/DDBJ whole genome shotgun (WGS) entry which is preliminary data.</text>
</comment>
<evidence type="ECO:0000256" key="1">
    <source>
        <dbReference type="SAM" id="SignalP"/>
    </source>
</evidence>
<dbReference type="InterPro" id="IPR025737">
    <property type="entry name" value="FApF"/>
</dbReference>
<proteinExistence type="predicted"/>
<evidence type="ECO:0000313" key="3">
    <source>
        <dbReference type="Proteomes" id="UP001528850"/>
    </source>
</evidence>
<evidence type="ECO:0000313" key="2">
    <source>
        <dbReference type="EMBL" id="MDF4023571.1"/>
    </source>
</evidence>
<reference evidence="2 3" key="1">
    <citation type="journal article" date="2024" name="Curr. Microbiol.">
        <title>Luteibacter sahnii sp. nov., A Novel Yellow-Colored Xanthomonadin Pigment Producing Probiotic Bacterium from Healthy Rice Seed Microbiome.</title>
        <authorList>
            <person name="Jaiswal G."/>
            <person name="Rana R."/>
            <person name="Nayak P.K."/>
            <person name="Chouhan R."/>
            <person name="Gandhi S.G."/>
            <person name="Patel H.K."/>
            <person name="Patil P.B."/>
        </authorList>
    </citation>
    <scope>NUCLEOTIDE SEQUENCE [LARGE SCALE GENOMIC DNA]</scope>
    <source>
        <strain evidence="2 3">PPL201</strain>
    </source>
</reference>
<keyword evidence="3" id="KW-1185">Reference proteome</keyword>
<protein>
    <submittedName>
        <fullName evidence="2">Transporter</fullName>
    </submittedName>
</protein>
<dbReference type="EMBL" id="JARJJS010000001">
    <property type="protein sequence ID" value="MDF4023571.1"/>
    <property type="molecule type" value="Genomic_DNA"/>
</dbReference>
<accession>A0ABT6B625</accession>
<keyword evidence="1" id="KW-0732">Signal</keyword>
<name>A0ABT6B625_9GAMM</name>